<evidence type="ECO:0000256" key="1">
    <source>
        <dbReference type="SAM" id="Phobius"/>
    </source>
</evidence>
<gene>
    <name evidence="2" type="ORF">BAE39_30980</name>
</gene>
<accession>A0A1A5JMT7</accession>
<protein>
    <submittedName>
        <fullName evidence="2">Polymerase</fullName>
    </submittedName>
</protein>
<keyword evidence="1" id="KW-1133">Transmembrane helix</keyword>
<evidence type="ECO:0000313" key="2">
    <source>
        <dbReference type="EMBL" id="OBP77791.1"/>
    </source>
</evidence>
<dbReference type="EMBL" id="LZTJ01000011">
    <property type="protein sequence ID" value="OBP77791.1"/>
    <property type="molecule type" value="Genomic_DNA"/>
</dbReference>
<sequence length="419" mass="45374">MIRDVILAFGIAMSYAVQLSIPGLPFGYSELFLTLWILLSITRILAGGRLEITPALTKLACFWVILTLALGVGSIIGFLTTTLFLDPLLHDTMAYVLLVCVTCLAAAEPNAASRLRRIAWWMIAVANAGFVVQVGLGFGWIHQAGVHPWFWDRFSGWSDNPNQLALYCALLGPLALHLATTTSNPWGRCLGLSSLILTFYVGRLTKSDTYLYTTILACLILLGLRIRAWLTSDGGKVSLSRQLALLFTMAFLPLAVSVAPYAISEAANAEDFAKSLTKDKGGEATAETAALRLQLWDEALDKGARSGSLGLGPGPHLDRPSTVDQQFLPRPFEAHSTILDLYTQGGLISVLALLWILGSAAMSAWGARQDTLVALVASIAVFSAPHLIIRHPIVWFCVTLCLVAGTPQAVPAIVRQRRY</sequence>
<dbReference type="RefSeq" id="WP_032928924.1">
    <property type="nucleotide sequence ID" value="NZ_LZTH01000021.1"/>
</dbReference>
<keyword evidence="1" id="KW-0472">Membrane</keyword>
<feature type="transmembrane region" description="Helical" evidence="1">
    <location>
        <begin position="92"/>
        <end position="111"/>
    </location>
</feature>
<evidence type="ECO:0000313" key="3">
    <source>
        <dbReference type="Proteomes" id="UP000093748"/>
    </source>
</evidence>
<reference evidence="3" key="1">
    <citation type="submission" date="2016-06" db="EMBL/GenBank/DDBJ databases">
        <title>NZP2037 Pacbio-Illumina hybrid assembly.</title>
        <authorList>
            <person name="Ramsay J.P."/>
        </authorList>
    </citation>
    <scope>NUCLEOTIDE SEQUENCE [LARGE SCALE GENOMIC DNA]</scope>
    <source>
        <strain evidence="3">R7ANS::ICEMlSym2042</strain>
    </source>
</reference>
<keyword evidence="1" id="KW-0812">Transmembrane</keyword>
<feature type="transmembrane region" description="Helical" evidence="1">
    <location>
        <begin position="210"/>
        <end position="230"/>
    </location>
</feature>
<dbReference type="GeneID" id="66685790"/>
<feature type="transmembrane region" description="Helical" evidence="1">
    <location>
        <begin position="118"/>
        <end position="141"/>
    </location>
</feature>
<name>A0A1A5JMT7_RHILI</name>
<organism evidence="2 3">
    <name type="scientific">Rhizobium loti</name>
    <name type="common">Mesorhizobium loti</name>
    <dbReference type="NCBI Taxonomy" id="381"/>
    <lineage>
        <taxon>Bacteria</taxon>
        <taxon>Pseudomonadati</taxon>
        <taxon>Pseudomonadota</taxon>
        <taxon>Alphaproteobacteria</taxon>
        <taxon>Hyphomicrobiales</taxon>
        <taxon>Phyllobacteriaceae</taxon>
        <taxon>Mesorhizobium</taxon>
    </lineage>
</organism>
<dbReference type="OrthoDB" id="7813325at2"/>
<dbReference type="PANTHER" id="PTHR37422:SF21">
    <property type="entry name" value="EXOQ-LIKE PROTEIN"/>
    <property type="match status" value="1"/>
</dbReference>
<dbReference type="AlphaFoldDB" id="A0A1A5JMT7"/>
<feature type="transmembrane region" description="Helical" evidence="1">
    <location>
        <begin position="393"/>
        <end position="414"/>
    </location>
</feature>
<feature type="transmembrane region" description="Helical" evidence="1">
    <location>
        <begin position="26"/>
        <end position="47"/>
    </location>
</feature>
<dbReference type="PANTHER" id="PTHR37422">
    <property type="entry name" value="TEICHURONIC ACID BIOSYNTHESIS PROTEIN TUAE"/>
    <property type="match status" value="1"/>
</dbReference>
<dbReference type="Proteomes" id="UP000093748">
    <property type="component" value="Unassembled WGS sequence"/>
</dbReference>
<proteinExistence type="predicted"/>
<feature type="transmembrane region" description="Helical" evidence="1">
    <location>
        <begin position="242"/>
        <end position="263"/>
    </location>
</feature>
<feature type="transmembrane region" description="Helical" evidence="1">
    <location>
        <begin position="341"/>
        <end position="358"/>
    </location>
</feature>
<feature type="transmembrane region" description="Helical" evidence="1">
    <location>
        <begin position="370"/>
        <end position="387"/>
    </location>
</feature>
<feature type="transmembrane region" description="Helical" evidence="1">
    <location>
        <begin position="59"/>
        <end position="80"/>
    </location>
</feature>
<comment type="caution">
    <text evidence="2">The sequence shown here is derived from an EMBL/GenBank/DDBJ whole genome shotgun (WGS) entry which is preliminary data.</text>
</comment>
<dbReference type="InterPro" id="IPR051533">
    <property type="entry name" value="WaaL-like"/>
</dbReference>